<evidence type="ECO:0000313" key="1">
    <source>
        <dbReference type="EMBL" id="SPR98266.1"/>
    </source>
</evidence>
<protein>
    <submittedName>
        <fullName evidence="1">Uncharacterized protein</fullName>
    </submittedName>
</protein>
<evidence type="ECO:0000313" key="2">
    <source>
        <dbReference type="Proteomes" id="UP000256805"/>
    </source>
</evidence>
<accession>A0A375J3M2</accession>
<dbReference type="EMBL" id="OVTA01000017">
    <property type="protein sequence ID" value="SPR98266.1"/>
    <property type="molecule type" value="Genomic_DNA"/>
</dbReference>
<dbReference type="Proteomes" id="UP000256805">
    <property type="component" value="Unassembled WGS sequence"/>
</dbReference>
<dbReference type="AlphaFoldDB" id="A0A375J3M2"/>
<organism evidence="1 2">
    <name type="scientific">Cupriavidus taiwanensis</name>
    <dbReference type="NCBI Taxonomy" id="164546"/>
    <lineage>
        <taxon>Bacteria</taxon>
        <taxon>Pseudomonadati</taxon>
        <taxon>Pseudomonadota</taxon>
        <taxon>Betaproteobacteria</taxon>
        <taxon>Burkholderiales</taxon>
        <taxon>Burkholderiaceae</taxon>
        <taxon>Cupriavidus</taxon>
    </lineage>
</organism>
<reference evidence="1 2" key="1">
    <citation type="submission" date="2018-01" db="EMBL/GenBank/DDBJ databases">
        <authorList>
            <person name="Gaut B.S."/>
            <person name="Morton B.R."/>
            <person name="Clegg M.T."/>
            <person name="Duvall M.R."/>
        </authorList>
    </citation>
    <scope>NUCLEOTIDE SEQUENCE [LARGE SCALE GENOMIC DNA]</scope>
    <source>
        <strain evidence="1">Cupriavidus taiwanensis cmp 52</strain>
    </source>
</reference>
<sequence>MAMNEITAGDLWERRSKLEDEAASLLGHMLFEFSRLEVNLALCLVWVDGGRNLESLTKSVESQNFKTKLDELSKYLDARLSRGSKGHSAYESWIQRAHVARQQRNNLVHGRWGVEALKNCVVNVIGLPTSETQQVIEYSIEELAAINSELRHLQSELRRMREHWPL</sequence>
<proteinExistence type="predicted"/>
<name>A0A375J3M2_9BURK</name>
<gene>
    <name evidence="1" type="ORF">CBM2634_A240088</name>
</gene>